<proteinExistence type="predicted"/>
<evidence type="ECO:0008006" key="4">
    <source>
        <dbReference type="Google" id="ProtNLM"/>
    </source>
</evidence>
<comment type="caution">
    <text evidence="2">The sequence shown here is derived from an EMBL/GenBank/DDBJ whole genome shotgun (WGS) entry which is preliminary data.</text>
</comment>
<sequence length="262" mass="29626">MKKENVALIAGLLFMAAAAAVMFYYEVELLNALAFPIFAIGISPYFYIRSKEKEAKWLSEAAELAGKSLLDENEWIYEYTGSSYSSLTIVNKDGEYIGAYKIVNLPLWKKVVSMFLSGLDAYYSFTAGVFTSHNEPAVAFQKRKENGRNVLEIRNHEGKTVGYYKEEKKLTRTNGAIYTADGELLCDVKTKSLAGDFHLQTEDGRFFASYMQGYFDYAMKPQFQKSTALDLVKVGDQLSEIEKTLAAAVVCYWMSYLQRGNR</sequence>
<keyword evidence="1" id="KW-0472">Membrane</keyword>
<evidence type="ECO:0000313" key="2">
    <source>
        <dbReference type="EMBL" id="MDZ5711087.1"/>
    </source>
</evidence>
<evidence type="ECO:0000256" key="1">
    <source>
        <dbReference type="SAM" id="Phobius"/>
    </source>
</evidence>
<organism evidence="2 3">
    <name type="scientific">Jeotgalibacillus haloalkalitolerans</name>
    <dbReference type="NCBI Taxonomy" id="3104292"/>
    <lineage>
        <taxon>Bacteria</taxon>
        <taxon>Bacillati</taxon>
        <taxon>Bacillota</taxon>
        <taxon>Bacilli</taxon>
        <taxon>Bacillales</taxon>
        <taxon>Caryophanaceae</taxon>
        <taxon>Jeotgalibacillus</taxon>
    </lineage>
</organism>
<keyword evidence="3" id="KW-1185">Reference proteome</keyword>
<dbReference type="RefSeq" id="WP_322420107.1">
    <property type="nucleotide sequence ID" value="NZ_JAXQNN010000001.1"/>
</dbReference>
<keyword evidence="1" id="KW-0812">Transmembrane</keyword>
<accession>A0ABU5KIL3</accession>
<dbReference type="EMBL" id="JAXQNN010000001">
    <property type="protein sequence ID" value="MDZ5711087.1"/>
    <property type="molecule type" value="Genomic_DNA"/>
</dbReference>
<keyword evidence="1" id="KW-1133">Transmembrane helix</keyword>
<name>A0ABU5KIL3_9BACL</name>
<evidence type="ECO:0000313" key="3">
    <source>
        <dbReference type="Proteomes" id="UP001292084"/>
    </source>
</evidence>
<gene>
    <name evidence="2" type="ORF">UFB30_02585</name>
</gene>
<feature type="transmembrane region" description="Helical" evidence="1">
    <location>
        <begin position="29"/>
        <end position="48"/>
    </location>
</feature>
<reference evidence="2 3" key="1">
    <citation type="submission" date="2023-12" db="EMBL/GenBank/DDBJ databases">
        <title>Jeotgalibacillus haloalkaliphilus sp. nov., a novel salt-tolerant bacteria, isolated from the estuary of the Fenhe River into the Yellow River.</title>
        <authorList>
            <person name="Li Y."/>
        </authorList>
    </citation>
    <scope>NUCLEOTIDE SEQUENCE [LARGE SCALE GENOMIC DNA]</scope>
    <source>
        <strain evidence="2 3">HH7-29</strain>
    </source>
</reference>
<dbReference type="Proteomes" id="UP001292084">
    <property type="component" value="Unassembled WGS sequence"/>
</dbReference>
<protein>
    <recommendedName>
        <fullName evidence="4">DUF3137 domain-containing protein</fullName>
    </recommendedName>
</protein>